<evidence type="ECO:0000313" key="6">
    <source>
        <dbReference type="Proteomes" id="UP000729733"/>
    </source>
</evidence>
<keyword evidence="3 5" id="KW-0808">Transferase</keyword>
<gene>
    <name evidence="5" type="ORF">I4641_05790</name>
</gene>
<dbReference type="GO" id="GO:0005886">
    <property type="term" value="C:plasma membrane"/>
    <property type="evidence" value="ECO:0007669"/>
    <property type="project" value="TreeGrafter"/>
</dbReference>
<dbReference type="RefSeq" id="WP_229639526.1">
    <property type="nucleotide sequence ID" value="NZ_JADWDC010000009.1"/>
</dbReference>
<name>A0A964FGD9_9CYAN</name>
<dbReference type="GO" id="GO:0000155">
    <property type="term" value="F:phosphorelay sensor kinase activity"/>
    <property type="evidence" value="ECO:0007669"/>
    <property type="project" value="InterPro"/>
</dbReference>
<dbReference type="SUPFAM" id="SSF47384">
    <property type="entry name" value="Homodimeric domain of signal transducing histidine kinase"/>
    <property type="match status" value="1"/>
</dbReference>
<evidence type="ECO:0000313" key="5">
    <source>
        <dbReference type="EMBL" id="MCC0176489.1"/>
    </source>
</evidence>
<dbReference type="PROSITE" id="PS50109">
    <property type="entry name" value="HIS_KIN"/>
    <property type="match status" value="1"/>
</dbReference>
<dbReference type="EMBL" id="JADWDC010000009">
    <property type="protein sequence ID" value="MCC0176489.1"/>
    <property type="molecule type" value="Genomic_DNA"/>
</dbReference>
<evidence type="ECO:0000259" key="4">
    <source>
        <dbReference type="PROSITE" id="PS50109"/>
    </source>
</evidence>
<evidence type="ECO:0000256" key="1">
    <source>
        <dbReference type="ARBA" id="ARBA00000085"/>
    </source>
</evidence>
<organism evidence="5 6">
    <name type="scientific">Waterburya agarophytonicola KI4</name>
    <dbReference type="NCBI Taxonomy" id="2874699"/>
    <lineage>
        <taxon>Bacteria</taxon>
        <taxon>Bacillati</taxon>
        <taxon>Cyanobacteriota</taxon>
        <taxon>Cyanophyceae</taxon>
        <taxon>Pleurocapsales</taxon>
        <taxon>Hyellaceae</taxon>
        <taxon>Waterburya</taxon>
        <taxon>Waterburya agarophytonicola</taxon>
    </lineage>
</organism>
<evidence type="ECO:0000256" key="2">
    <source>
        <dbReference type="ARBA" id="ARBA00012438"/>
    </source>
</evidence>
<dbReference type="InterPro" id="IPR003661">
    <property type="entry name" value="HisK_dim/P_dom"/>
</dbReference>
<reference evidence="5" key="1">
    <citation type="journal article" date="2021" name="Antonie Van Leeuwenhoek">
        <title>Draft genome and description of Waterburya agarophytonicola gen. nov. sp. nov. (Pleurocapsales, Cyanobacteria): a seaweed symbiont.</title>
        <authorList>
            <person name="Bonthond G."/>
            <person name="Shalygin S."/>
            <person name="Bayer T."/>
            <person name="Weinberger F."/>
        </authorList>
    </citation>
    <scope>NUCLEOTIDE SEQUENCE</scope>
    <source>
        <strain evidence="5">KI4</strain>
    </source>
</reference>
<dbReference type="AlphaFoldDB" id="A0A964FGD9"/>
<dbReference type="SMART" id="SM00388">
    <property type="entry name" value="HisKA"/>
    <property type="match status" value="1"/>
</dbReference>
<dbReference type="PANTHER" id="PTHR45569">
    <property type="entry name" value="SENSOR PROTEIN KDPD"/>
    <property type="match status" value="1"/>
</dbReference>
<dbReference type="Pfam" id="PF00512">
    <property type="entry name" value="HisKA"/>
    <property type="match status" value="1"/>
</dbReference>
<dbReference type="InterPro" id="IPR036097">
    <property type="entry name" value="HisK_dim/P_sf"/>
</dbReference>
<dbReference type="Gene3D" id="3.30.565.10">
    <property type="entry name" value="Histidine kinase-like ATPase, C-terminal domain"/>
    <property type="match status" value="1"/>
</dbReference>
<dbReference type="EC" id="2.7.13.3" evidence="2"/>
<dbReference type="CDD" id="cd00082">
    <property type="entry name" value="HisKA"/>
    <property type="match status" value="1"/>
</dbReference>
<dbReference type="InterPro" id="IPR005467">
    <property type="entry name" value="His_kinase_dom"/>
</dbReference>
<protein>
    <recommendedName>
        <fullName evidence="2">histidine kinase</fullName>
        <ecNumber evidence="2">2.7.13.3</ecNumber>
    </recommendedName>
</protein>
<dbReference type="Gene3D" id="1.10.287.130">
    <property type="match status" value="1"/>
</dbReference>
<dbReference type="PANTHER" id="PTHR45569:SF1">
    <property type="entry name" value="SENSOR PROTEIN KDPD"/>
    <property type="match status" value="1"/>
</dbReference>
<proteinExistence type="predicted"/>
<accession>A0A964FGD9</accession>
<keyword evidence="3 5" id="KW-0418">Kinase</keyword>
<feature type="domain" description="Histidine kinase" evidence="4">
    <location>
        <begin position="287"/>
        <end position="503"/>
    </location>
</feature>
<dbReference type="InterPro" id="IPR052023">
    <property type="entry name" value="Histidine_kinase_KdpD"/>
</dbReference>
<keyword evidence="6" id="KW-1185">Reference proteome</keyword>
<dbReference type="InterPro" id="IPR036890">
    <property type="entry name" value="HATPase_C_sf"/>
</dbReference>
<evidence type="ECO:0000256" key="3">
    <source>
        <dbReference type="ARBA" id="ARBA00022777"/>
    </source>
</evidence>
<sequence>MQNWLLQNLSDVLNREIELEGDSGAIATEVDPPEQSDRSCGQKYHSEKNRLAKLKAQQQWCSAISSVEQLLLAELNSTPTTNLAEKQGLIFSAPAPLLSNGDLVARFQSAVFSTDVFKVNALMPCRNSIPTDRAVHQDITPVIKLPLIPNDLINQEQFCLVLTVNFGLIMVLGKDSQGIPKFHFSFNPVTIDKVWATLRSRLVIANYHHLEHLDSLVKHFAPPEPIYRLVTSFSRRLLLNLPDVTTLETSRMRQVENVTTPSESKQFQSAFAAQVTTSHMEMELLQALTHEVRTPLTTIRTLTKLLLKRKQDFKPNVVKRLQTIDRECTEQIERMELIFRAAELESTPVTKQKQVELVPFALEQVFQQSIPRWQEKAQRRNVKLEFNLPQQLPKIVSDPVMLDTVLTGLMESCTRSLPTGGHIDVKVSTAGNQLKLQVLSQASSIDNPFKSLGQLLTFQPATGCLSLNLDVTKNIFQALGGKLTVRQRQEQGKELTIFLPLGNNKSTNVYPNVAHS</sequence>
<comment type="caution">
    <text evidence="5">The sequence shown here is derived from an EMBL/GenBank/DDBJ whole genome shotgun (WGS) entry which is preliminary data.</text>
</comment>
<dbReference type="SUPFAM" id="SSF55874">
    <property type="entry name" value="ATPase domain of HSP90 chaperone/DNA topoisomerase II/histidine kinase"/>
    <property type="match status" value="1"/>
</dbReference>
<dbReference type="Proteomes" id="UP000729733">
    <property type="component" value="Unassembled WGS sequence"/>
</dbReference>
<comment type="catalytic activity">
    <reaction evidence="1">
        <text>ATP + protein L-histidine = ADP + protein N-phospho-L-histidine.</text>
        <dbReference type="EC" id="2.7.13.3"/>
    </reaction>
</comment>